<dbReference type="AlphaFoldDB" id="A0AAD2GBK1"/>
<protein>
    <submittedName>
        <fullName evidence="1">Uncharacterized protein</fullName>
    </submittedName>
</protein>
<dbReference type="EMBL" id="CAKOGP040002347">
    <property type="protein sequence ID" value="CAJ1967767.1"/>
    <property type="molecule type" value="Genomic_DNA"/>
</dbReference>
<organism evidence="1 2">
    <name type="scientific">Cylindrotheca closterium</name>
    <dbReference type="NCBI Taxonomy" id="2856"/>
    <lineage>
        <taxon>Eukaryota</taxon>
        <taxon>Sar</taxon>
        <taxon>Stramenopiles</taxon>
        <taxon>Ochrophyta</taxon>
        <taxon>Bacillariophyta</taxon>
        <taxon>Bacillariophyceae</taxon>
        <taxon>Bacillariophycidae</taxon>
        <taxon>Bacillariales</taxon>
        <taxon>Bacillariaceae</taxon>
        <taxon>Cylindrotheca</taxon>
    </lineage>
</organism>
<proteinExistence type="predicted"/>
<evidence type="ECO:0000313" key="2">
    <source>
        <dbReference type="Proteomes" id="UP001295423"/>
    </source>
</evidence>
<sequence>MSSLSSNDSKSSLNDSKSSLKAVAFASSVKEPTINDSAPLNDPPIIFSNIKSQGRVMMFDEETIGFKTVPDDQLVVCALDGSARSLTNHDRKPSFHKNTNSFDFKLLARKFSL</sequence>
<reference evidence="1" key="1">
    <citation type="submission" date="2023-08" db="EMBL/GenBank/DDBJ databases">
        <authorList>
            <person name="Audoor S."/>
            <person name="Bilcke G."/>
        </authorList>
    </citation>
    <scope>NUCLEOTIDE SEQUENCE</scope>
</reference>
<dbReference type="Proteomes" id="UP001295423">
    <property type="component" value="Unassembled WGS sequence"/>
</dbReference>
<evidence type="ECO:0000313" key="1">
    <source>
        <dbReference type="EMBL" id="CAJ1967767.1"/>
    </source>
</evidence>
<name>A0AAD2GBK1_9STRA</name>
<keyword evidence="2" id="KW-1185">Reference proteome</keyword>
<comment type="caution">
    <text evidence="1">The sequence shown here is derived from an EMBL/GenBank/DDBJ whole genome shotgun (WGS) entry which is preliminary data.</text>
</comment>
<gene>
    <name evidence="1" type="ORF">CYCCA115_LOCUS22925</name>
</gene>
<accession>A0AAD2GBK1</accession>